<dbReference type="Gene3D" id="3.30.420.10">
    <property type="entry name" value="Ribonuclease H-like superfamily/Ribonuclease H"/>
    <property type="match status" value="1"/>
</dbReference>
<evidence type="ECO:0000313" key="3">
    <source>
        <dbReference type="EnsemblMetazoa" id="ENSAATROPP013069"/>
    </source>
</evidence>
<dbReference type="InterPro" id="IPR041588">
    <property type="entry name" value="Integrase_H2C2"/>
</dbReference>
<dbReference type="GO" id="GO:0015074">
    <property type="term" value="P:DNA integration"/>
    <property type="evidence" value="ECO:0007669"/>
    <property type="project" value="InterPro"/>
</dbReference>
<keyword evidence="4" id="KW-1185">Reference proteome</keyword>
<sequence>MSHPGVKATVRLVTERFVWPKVKKDTATFVRACLACQTNKVNRHTHSPLQSYTPPDRRFDHINIDLVGPFPVSNDQRYCLTIIDRYTRWPEAIPIPNIAAPTVASALISGWIARFGVPSHITTDQGRQFESALFAELTRALGIKHLRTNAYHPQSNGLIERWHRTLKAAICCKDSTRWTDHLPIILLGLRTTSREDTKVSPAELVYGSVLKIPAIFFHSQPQTTPHDTTDLMRSLQQAIEHLQPPATTWYSKATTFVHSDLQASTHVFLRNDTIRPALTSPYLGPYQVLSRNDKTFQILVKGKPITVSIDRLKPCYLPKDGTNDPTATPPAARRVITPTDDEPTIVPPCSNAPPATDPAVAARPKRRVTIPLRYR</sequence>
<dbReference type="EnsemblMetazoa" id="ENSAATROPT014334">
    <property type="protein sequence ID" value="ENSAATROPP013069"/>
    <property type="gene ID" value="ENSAATROPG011630"/>
</dbReference>
<dbReference type="PANTHER" id="PTHR38681">
    <property type="entry name" value="RETROVIRUS-RELATED POL POLYPROTEIN FROM TRANSPOSON 412-LIKE PROTEIN-RELATED"/>
    <property type="match status" value="1"/>
</dbReference>
<accession>A0AAG5DQR2</accession>
<dbReference type="PANTHER" id="PTHR38681:SF1">
    <property type="entry name" value="RETROVIRUS-RELATED POL POLYPROTEIN FROM TRANSPOSON 412-LIKE PROTEIN"/>
    <property type="match status" value="1"/>
</dbReference>
<dbReference type="Proteomes" id="UP000075880">
    <property type="component" value="Unassembled WGS sequence"/>
</dbReference>
<dbReference type="FunFam" id="3.30.420.10:FF:000032">
    <property type="entry name" value="Retrovirus-related Pol polyprotein from transposon 297-like Protein"/>
    <property type="match status" value="1"/>
</dbReference>
<reference evidence="3" key="1">
    <citation type="submission" date="2024-04" db="UniProtKB">
        <authorList>
            <consortium name="EnsemblMetazoa"/>
        </authorList>
    </citation>
    <scope>IDENTIFICATION</scope>
    <source>
        <strain evidence="3">EBRO</strain>
    </source>
</reference>
<organism evidence="3 4">
    <name type="scientific">Anopheles atroparvus</name>
    <name type="common">European mosquito</name>
    <dbReference type="NCBI Taxonomy" id="41427"/>
    <lineage>
        <taxon>Eukaryota</taxon>
        <taxon>Metazoa</taxon>
        <taxon>Ecdysozoa</taxon>
        <taxon>Arthropoda</taxon>
        <taxon>Hexapoda</taxon>
        <taxon>Insecta</taxon>
        <taxon>Pterygota</taxon>
        <taxon>Neoptera</taxon>
        <taxon>Endopterygota</taxon>
        <taxon>Diptera</taxon>
        <taxon>Nematocera</taxon>
        <taxon>Culicoidea</taxon>
        <taxon>Culicidae</taxon>
        <taxon>Anophelinae</taxon>
        <taxon>Anopheles</taxon>
    </lineage>
</organism>
<dbReference type="Pfam" id="PF17921">
    <property type="entry name" value="Integrase_H2C2"/>
    <property type="match status" value="1"/>
</dbReference>
<protein>
    <recommendedName>
        <fullName evidence="2">Integrase catalytic domain-containing protein</fullName>
    </recommendedName>
</protein>
<dbReference type="InterPro" id="IPR012337">
    <property type="entry name" value="RNaseH-like_sf"/>
</dbReference>
<dbReference type="GO" id="GO:0003676">
    <property type="term" value="F:nucleic acid binding"/>
    <property type="evidence" value="ECO:0007669"/>
    <property type="project" value="InterPro"/>
</dbReference>
<dbReference type="InterPro" id="IPR036397">
    <property type="entry name" value="RNaseH_sf"/>
</dbReference>
<feature type="domain" description="Integrase catalytic" evidence="2">
    <location>
        <begin position="50"/>
        <end position="233"/>
    </location>
</feature>
<proteinExistence type="predicted"/>
<evidence type="ECO:0000259" key="2">
    <source>
        <dbReference type="PROSITE" id="PS50994"/>
    </source>
</evidence>
<feature type="region of interest" description="Disordered" evidence="1">
    <location>
        <begin position="320"/>
        <end position="362"/>
    </location>
</feature>
<evidence type="ECO:0000313" key="4">
    <source>
        <dbReference type="Proteomes" id="UP000075880"/>
    </source>
</evidence>
<name>A0AAG5DQR2_ANOAO</name>
<dbReference type="PROSITE" id="PS50994">
    <property type="entry name" value="INTEGRASE"/>
    <property type="match status" value="1"/>
</dbReference>
<dbReference type="Gene3D" id="1.10.340.70">
    <property type="match status" value="1"/>
</dbReference>
<evidence type="ECO:0000256" key="1">
    <source>
        <dbReference type="SAM" id="MobiDB-lite"/>
    </source>
</evidence>
<dbReference type="InterPro" id="IPR001584">
    <property type="entry name" value="Integrase_cat-core"/>
</dbReference>
<dbReference type="AlphaFoldDB" id="A0AAG5DQR2"/>
<dbReference type="Pfam" id="PF00665">
    <property type="entry name" value="rve"/>
    <property type="match status" value="1"/>
</dbReference>
<dbReference type="SUPFAM" id="SSF53098">
    <property type="entry name" value="Ribonuclease H-like"/>
    <property type="match status" value="1"/>
</dbReference>